<keyword evidence="9 23" id="KW-0812">Transmembrane</keyword>
<dbReference type="GO" id="GO:0005524">
    <property type="term" value="F:ATP binding"/>
    <property type="evidence" value="ECO:0007669"/>
    <property type="project" value="UniProtKB-KW"/>
</dbReference>
<keyword evidence="19" id="KW-0843">Virulence</keyword>
<evidence type="ECO:0000256" key="8">
    <source>
        <dbReference type="ARBA" id="ARBA00022679"/>
    </source>
</evidence>
<dbReference type="InterPro" id="IPR003594">
    <property type="entry name" value="HATPase_dom"/>
</dbReference>
<keyword evidence="20" id="KW-0464">Manganese</keyword>
<keyword evidence="15" id="KW-0904">Protein phosphatase</keyword>
<name>A0A3E0HVA2_9PSEU</name>
<dbReference type="InterPro" id="IPR036097">
    <property type="entry name" value="HisK_dim/P_sf"/>
</dbReference>
<dbReference type="InterPro" id="IPR050980">
    <property type="entry name" value="2C_sensor_his_kinase"/>
</dbReference>
<dbReference type="Gene3D" id="6.10.340.10">
    <property type="match status" value="1"/>
</dbReference>
<dbReference type="CDD" id="cd06225">
    <property type="entry name" value="HAMP"/>
    <property type="match status" value="1"/>
</dbReference>
<dbReference type="GO" id="GO:0000155">
    <property type="term" value="F:phosphorelay sensor kinase activity"/>
    <property type="evidence" value="ECO:0007669"/>
    <property type="project" value="InterPro"/>
</dbReference>
<evidence type="ECO:0000256" key="9">
    <source>
        <dbReference type="ARBA" id="ARBA00022692"/>
    </source>
</evidence>
<evidence type="ECO:0000256" key="5">
    <source>
        <dbReference type="ARBA" id="ARBA00012438"/>
    </source>
</evidence>
<keyword evidence="7" id="KW-0597">Phosphoprotein</keyword>
<evidence type="ECO:0000256" key="2">
    <source>
        <dbReference type="ARBA" id="ARBA00001936"/>
    </source>
</evidence>
<proteinExistence type="predicted"/>
<dbReference type="SUPFAM" id="SSF47384">
    <property type="entry name" value="Homodimeric domain of signal transducing histidine kinase"/>
    <property type="match status" value="1"/>
</dbReference>
<dbReference type="PRINTS" id="PR00344">
    <property type="entry name" value="BCTRLSENSOR"/>
</dbReference>
<evidence type="ECO:0000256" key="14">
    <source>
        <dbReference type="ARBA" id="ARBA00022842"/>
    </source>
</evidence>
<keyword evidence="12" id="KW-0378">Hydrolase</keyword>
<dbReference type="InterPro" id="IPR003660">
    <property type="entry name" value="HAMP_dom"/>
</dbReference>
<dbReference type="EMBL" id="QUNO01000004">
    <property type="protein sequence ID" value="REH50210.1"/>
    <property type="molecule type" value="Genomic_DNA"/>
</dbReference>
<comment type="subcellular location">
    <subcellularLocation>
        <location evidence="4">Cell membrane</location>
        <topology evidence="4">Multi-pass membrane protein</topology>
    </subcellularLocation>
</comment>
<keyword evidence="17" id="KW-0902">Two-component regulatory system</keyword>
<dbReference type="InterPro" id="IPR003661">
    <property type="entry name" value="HisK_dim/P_dom"/>
</dbReference>
<protein>
    <recommendedName>
        <fullName evidence="21">Signal transduction histidine-protein kinase/phosphatase MprB</fullName>
        <ecNumber evidence="5">2.7.13.3</ecNumber>
    </recommendedName>
    <alternativeName>
        <fullName evidence="22">Mycobacterial persistence regulator B</fullName>
    </alternativeName>
</protein>
<dbReference type="Pfam" id="PF00672">
    <property type="entry name" value="HAMP"/>
    <property type="match status" value="1"/>
</dbReference>
<organism evidence="26 27">
    <name type="scientific">Kutzneria buriramensis</name>
    <dbReference type="NCBI Taxonomy" id="1045776"/>
    <lineage>
        <taxon>Bacteria</taxon>
        <taxon>Bacillati</taxon>
        <taxon>Actinomycetota</taxon>
        <taxon>Actinomycetes</taxon>
        <taxon>Pseudonocardiales</taxon>
        <taxon>Pseudonocardiaceae</taxon>
        <taxon>Kutzneria</taxon>
    </lineage>
</organism>
<evidence type="ECO:0000256" key="19">
    <source>
        <dbReference type="ARBA" id="ARBA00023026"/>
    </source>
</evidence>
<dbReference type="Gene3D" id="3.30.565.10">
    <property type="entry name" value="Histidine kinase-like ATPase, C-terminal domain"/>
    <property type="match status" value="1"/>
</dbReference>
<keyword evidence="14" id="KW-0460">Magnesium</keyword>
<dbReference type="CDD" id="cd00075">
    <property type="entry name" value="HATPase"/>
    <property type="match status" value="1"/>
</dbReference>
<evidence type="ECO:0000256" key="22">
    <source>
        <dbReference type="ARBA" id="ARBA00041776"/>
    </source>
</evidence>
<dbReference type="GO" id="GO:0004721">
    <property type="term" value="F:phosphoprotein phosphatase activity"/>
    <property type="evidence" value="ECO:0007669"/>
    <property type="project" value="UniProtKB-KW"/>
</dbReference>
<dbReference type="SUPFAM" id="SSF55874">
    <property type="entry name" value="ATPase domain of HSP90 chaperone/DNA topoisomerase II/histidine kinase"/>
    <property type="match status" value="1"/>
</dbReference>
<evidence type="ECO:0000256" key="3">
    <source>
        <dbReference type="ARBA" id="ARBA00001946"/>
    </source>
</evidence>
<evidence type="ECO:0000256" key="21">
    <source>
        <dbReference type="ARBA" id="ARBA00040454"/>
    </source>
</evidence>
<evidence type="ECO:0000256" key="11">
    <source>
        <dbReference type="ARBA" id="ARBA00022777"/>
    </source>
</evidence>
<keyword evidence="27" id="KW-1185">Reference proteome</keyword>
<dbReference type="Gene3D" id="1.10.287.130">
    <property type="match status" value="1"/>
</dbReference>
<keyword evidence="6" id="KW-1003">Cell membrane</keyword>
<reference evidence="26 27" key="1">
    <citation type="submission" date="2018-08" db="EMBL/GenBank/DDBJ databases">
        <title>Genomic Encyclopedia of Archaeal and Bacterial Type Strains, Phase II (KMG-II): from individual species to whole genera.</title>
        <authorList>
            <person name="Goeker M."/>
        </authorList>
    </citation>
    <scope>NUCLEOTIDE SEQUENCE [LARGE SCALE GENOMIC DNA]</scope>
    <source>
        <strain evidence="26 27">DSM 45791</strain>
    </source>
</reference>
<dbReference type="SUPFAM" id="SSF158472">
    <property type="entry name" value="HAMP domain-like"/>
    <property type="match status" value="1"/>
</dbReference>
<feature type="domain" description="Histidine kinase" evidence="24">
    <location>
        <begin position="231"/>
        <end position="447"/>
    </location>
</feature>
<dbReference type="SMART" id="SM00388">
    <property type="entry name" value="HisKA"/>
    <property type="match status" value="1"/>
</dbReference>
<evidence type="ECO:0000313" key="27">
    <source>
        <dbReference type="Proteomes" id="UP000256269"/>
    </source>
</evidence>
<dbReference type="PROSITE" id="PS50885">
    <property type="entry name" value="HAMP"/>
    <property type="match status" value="1"/>
</dbReference>
<sequence>MKSLAVRITALCLGVAAVAVIVAGLVSARLVAGAAQEVTGQVLANQADVVASQLADGSAVGLLKVVKVLRGQGITVVLVGPNGTLSSTDPRSTEAARLAGSAKAAQGQRVSGVETVLGRTLLVEARPAPNGAFALVEEPATDPGRQLLRNILLALAIGLGVAAVAGLLLARVLARPLRRAAQVAHTMSDGRRDLRVPVEGPAEVAEVAHAVNGLADALQHSESRQREFLLSVSHELRTPLTAVSGFAESLADSVVIGDQVAEVGRTIQSEAHRLDRLVSDLLDLARLGADDFRLDVVEVDLGAVLRDAAQVWADRCRRKGVEFGVDGPDEPLVARADPRRLRQVLDGLAENALRVTPAGRPIVLSLSKPSNAAVLQVRDGGPGLSEEDYGVAFERGALHARYERLRPVGSGVGLALVHGLVARMGGTIAAGPAPEGGAAFTVTIPLI</sequence>
<dbReference type="InterPro" id="IPR005467">
    <property type="entry name" value="His_kinase_dom"/>
</dbReference>
<evidence type="ECO:0000313" key="26">
    <source>
        <dbReference type="EMBL" id="REH50210.1"/>
    </source>
</evidence>
<evidence type="ECO:0000256" key="23">
    <source>
        <dbReference type="SAM" id="Phobius"/>
    </source>
</evidence>
<evidence type="ECO:0000259" key="24">
    <source>
        <dbReference type="PROSITE" id="PS50109"/>
    </source>
</evidence>
<evidence type="ECO:0000256" key="12">
    <source>
        <dbReference type="ARBA" id="ARBA00022801"/>
    </source>
</evidence>
<comment type="cofactor">
    <cofactor evidence="3">
        <name>Mg(2+)</name>
        <dbReference type="ChEBI" id="CHEBI:18420"/>
    </cofactor>
</comment>
<evidence type="ECO:0000256" key="1">
    <source>
        <dbReference type="ARBA" id="ARBA00000085"/>
    </source>
</evidence>
<keyword evidence="8" id="KW-0808">Transferase</keyword>
<dbReference type="EC" id="2.7.13.3" evidence="5"/>
<dbReference type="PROSITE" id="PS50109">
    <property type="entry name" value="HIS_KIN"/>
    <property type="match status" value="1"/>
</dbReference>
<keyword evidence="13" id="KW-0067">ATP-binding</keyword>
<keyword evidence="11 26" id="KW-0418">Kinase</keyword>
<comment type="catalytic activity">
    <reaction evidence="1">
        <text>ATP + protein L-histidine = ADP + protein N-phospho-L-histidine.</text>
        <dbReference type="EC" id="2.7.13.3"/>
    </reaction>
</comment>
<dbReference type="OrthoDB" id="3190394at2"/>
<dbReference type="InterPro" id="IPR036890">
    <property type="entry name" value="HATPase_C_sf"/>
</dbReference>
<evidence type="ECO:0000256" key="15">
    <source>
        <dbReference type="ARBA" id="ARBA00022912"/>
    </source>
</evidence>
<evidence type="ECO:0000256" key="17">
    <source>
        <dbReference type="ARBA" id="ARBA00023012"/>
    </source>
</evidence>
<evidence type="ECO:0000256" key="20">
    <source>
        <dbReference type="ARBA" id="ARBA00023211"/>
    </source>
</evidence>
<feature type="transmembrane region" description="Helical" evidence="23">
    <location>
        <begin position="151"/>
        <end position="170"/>
    </location>
</feature>
<dbReference type="InterPro" id="IPR004358">
    <property type="entry name" value="Sig_transdc_His_kin-like_C"/>
</dbReference>
<dbReference type="SMART" id="SM00304">
    <property type="entry name" value="HAMP"/>
    <property type="match status" value="1"/>
</dbReference>
<evidence type="ECO:0000256" key="16">
    <source>
        <dbReference type="ARBA" id="ARBA00022989"/>
    </source>
</evidence>
<evidence type="ECO:0000256" key="4">
    <source>
        <dbReference type="ARBA" id="ARBA00004651"/>
    </source>
</evidence>
<evidence type="ECO:0000256" key="6">
    <source>
        <dbReference type="ARBA" id="ARBA00022475"/>
    </source>
</evidence>
<keyword evidence="10" id="KW-0547">Nucleotide-binding</keyword>
<comment type="cofactor">
    <cofactor evidence="2">
        <name>Mn(2+)</name>
        <dbReference type="ChEBI" id="CHEBI:29035"/>
    </cofactor>
</comment>
<dbReference type="Proteomes" id="UP000256269">
    <property type="component" value="Unassembled WGS sequence"/>
</dbReference>
<evidence type="ECO:0000256" key="7">
    <source>
        <dbReference type="ARBA" id="ARBA00022553"/>
    </source>
</evidence>
<dbReference type="AlphaFoldDB" id="A0A3E0HVA2"/>
<keyword evidence="16 23" id="KW-1133">Transmembrane helix</keyword>
<dbReference type="Pfam" id="PF02518">
    <property type="entry name" value="HATPase_c"/>
    <property type="match status" value="1"/>
</dbReference>
<accession>A0A3E0HVA2</accession>
<keyword evidence="18" id="KW-0346">Stress response</keyword>
<dbReference type="GO" id="GO:0005886">
    <property type="term" value="C:plasma membrane"/>
    <property type="evidence" value="ECO:0007669"/>
    <property type="project" value="UniProtKB-SubCell"/>
</dbReference>
<dbReference type="PANTHER" id="PTHR44936:SF9">
    <property type="entry name" value="SENSOR PROTEIN CREC"/>
    <property type="match status" value="1"/>
</dbReference>
<dbReference type="SMART" id="SM00387">
    <property type="entry name" value="HATPase_c"/>
    <property type="match status" value="1"/>
</dbReference>
<dbReference type="CDD" id="cd00082">
    <property type="entry name" value="HisKA"/>
    <property type="match status" value="1"/>
</dbReference>
<dbReference type="FunFam" id="1.10.287.130:FF:000001">
    <property type="entry name" value="Two-component sensor histidine kinase"/>
    <property type="match status" value="1"/>
</dbReference>
<dbReference type="Pfam" id="PF00512">
    <property type="entry name" value="HisKA"/>
    <property type="match status" value="1"/>
</dbReference>
<feature type="domain" description="HAMP" evidence="25">
    <location>
        <begin position="171"/>
        <end position="223"/>
    </location>
</feature>
<evidence type="ECO:0000256" key="13">
    <source>
        <dbReference type="ARBA" id="ARBA00022840"/>
    </source>
</evidence>
<evidence type="ECO:0000256" key="18">
    <source>
        <dbReference type="ARBA" id="ARBA00023016"/>
    </source>
</evidence>
<evidence type="ECO:0000259" key="25">
    <source>
        <dbReference type="PROSITE" id="PS50885"/>
    </source>
</evidence>
<dbReference type="RefSeq" id="WP_116174715.1">
    <property type="nucleotide sequence ID" value="NZ_CP144375.1"/>
</dbReference>
<gene>
    <name evidence="26" type="ORF">BCF44_104486</name>
</gene>
<dbReference type="PANTHER" id="PTHR44936">
    <property type="entry name" value="SENSOR PROTEIN CREC"/>
    <property type="match status" value="1"/>
</dbReference>
<keyword evidence="23" id="KW-0472">Membrane</keyword>
<evidence type="ECO:0000256" key="10">
    <source>
        <dbReference type="ARBA" id="ARBA00022741"/>
    </source>
</evidence>
<comment type="caution">
    <text evidence="26">The sequence shown here is derived from an EMBL/GenBank/DDBJ whole genome shotgun (WGS) entry which is preliminary data.</text>
</comment>